<dbReference type="Gene3D" id="3.90.1300.10">
    <property type="entry name" value="Amidase signature (AS) domain"/>
    <property type="match status" value="1"/>
</dbReference>
<dbReference type="PANTHER" id="PTHR46310:SF7">
    <property type="entry name" value="AMIDASE 1"/>
    <property type="match status" value="1"/>
</dbReference>
<organism evidence="2 3">
    <name type="scientific">Rhizobium brockwellii</name>
    <dbReference type="NCBI Taxonomy" id="3019932"/>
    <lineage>
        <taxon>Bacteria</taxon>
        <taxon>Pseudomonadati</taxon>
        <taxon>Pseudomonadota</taxon>
        <taxon>Alphaproteobacteria</taxon>
        <taxon>Hyphomicrobiales</taxon>
        <taxon>Rhizobiaceae</taxon>
        <taxon>Rhizobium/Agrobacterium group</taxon>
        <taxon>Rhizobium</taxon>
    </lineage>
</organism>
<dbReference type="PROSITE" id="PS00571">
    <property type="entry name" value="AMIDASES"/>
    <property type="match status" value="1"/>
</dbReference>
<dbReference type="InterPro" id="IPR036928">
    <property type="entry name" value="AS_sf"/>
</dbReference>
<dbReference type="SUPFAM" id="SSF75304">
    <property type="entry name" value="Amidase signature (AS) enzymes"/>
    <property type="match status" value="1"/>
</dbReference>
<dbReference type="InterPro" id="IPR020556">
    <property type="entry name" value="Amidase_CS"/>
</dbReference>
<evidence type="ECO:0000313" key="2">
    <source>
        <dbReference type="EMBL" id="MDV4186325.1"/>
    </source>
</evidence>
<dbReference type="Pfam" id="PF01425">
    <property type="entry name" value="Amidase"/>
    <property type="match status" value="1"/>
</dbReference>
<dbReference type="PANTHER" id="PTHR46310">
    <property type="entry name" value="AMIDASE 1"/>
    <property type="match status" value="1"/>
</dbReference>
<dbReference type="RefSeq" id="WP_317276177.1">
    <property type="nucleotide sequence ID" value="NZ_JAWJWH010000005.1"/>
</dbReference>
<dbReference type="Proteomes" id="UP001187203">
    <property type="component" value="Unassembled WGS sequence"/>
</dbReference>
<evidence type="ECO:0000313" key="3">
    <source>
        <dbReference type="Proteomes" id="UP001187203"/>
    </source>
</evidence>
<dbReference type="InterPro" id="IPR023631">
    <property type="entry name" value="Amidase_dom"/>
</dbReference>
<name>A0ABU3YKD9_9HYPH</name>
<evidence type="ECO:0000259" key="1">
    <source>
        <dbReference type="Pfam" id="PF01425"/>
    </source>
</evidence>
<dbReference type="EMBL" id="JAWJWI010000005">
    <property type="protein sequence ID" value="MDV4186325.1"/>
    <property type="molecule type" value="Genomic_DNA"/>
</dbReference>
<reference evidence="3" key="1">
    <citation type="journal article" date="2023" name="Int. J. Mol. Sci.">
        <title>Genomic and Metabolic Characterization of Plant Growth-Promoting Rhizobacteria Isolated from Nodules of Clovers Grown in Non-Farmed Soil.</title>
        <authorList>
            <person name="Wojcik M."/>
            <person name="Koper P."/>
            <person name="Zebracki K."/>
            <person name="Marczak M."/>
            <person name="Mazur A."/>
        </authorList>
    </citation>
    <scope>NUCLEOTIDE SEQUENCE [LARGE SCALE GENOMIC DNA]</scope>
    <source>
        <strain evidence="3">KB12</strain>
    </source>
</reference>
<gene>
    <name evidence="2" type="ORF">R1523_12515</name>
</gene>
<proteinExistence type="predicted"/>
<protein>
    <submittedName>
        <fullName evidence="2">Amidase family protein</fullName>
    </submittedName>
</protein>
<sequence>MLRLRLQFGRRPQDLAISVMMDDEHIVDTAGAFVPGEIFRLDATAQGSLAGLTFAVKDLIDIAGRRTGGGNPDWRAAATPAAAHAPVVTRLLANGATFLGKTVTDELAFSLEGRNIHYGIPRNPQNPDWLPGGSSSGSAAAVGARLVDFALGTDTGGSVRVPAAFSGIWGMRPSHYAVPLDGVLPFAPSYDTIGWFARDAQTLARVGDVLLPPAQHVDCLTISIVEDTLDMLDPADAHAFRDAARQFANAAPMRVFEHWPSAQLQWAYSTVQGYEIARSLGSRLDALKPRFAMDIGERFASASAISYADYETAAAVRRSFAGWLRERLPPGTVALLPVTSVPHLRIDAPSEEIGRFYASTLALTALAGHLGAPQLQCGRSPLSVMGGCGSDRAILNFALGIDREKSNDGR</sequence>
<feature type="domain" description="Amidase" evidence="1">
    <location>
        <begin position="45"/>
        <end position="211"/>
    </location>
</feature>
<comment type="caution">
    <text evidence="2">The sequence shown here is derived from an EMBL/GenBank/DDBJ whole genome shotgun (WGS) entry which is preliminary data.</text>
</comment>
<keyword evidence="3" id="KW-1185">Reference proteome</keyword>
<accession>A0ABU3YKD9</accession>